<feature type="domain" description="ABC3 transporter permease C-terminal" evidence="8">
    <location>
        <begin position="290"/>
        <end position="393"/>
    </location>
</feature>
<feature type="transmembrane region" description="Helical" evidence="7">
    <location>
        <begin position="847"/>
        <end position="876"/>
    </location>
</feature>
<name>A0ABS6ULT4_9PSEU</name>
<dbReference type="RefSeq" id="WP_218603479.1">
    <property type="nucleotide sequence ID" value="NZ_JADQDJ010000132.1"/>
</dbReference>
<evidence type="ECO:0000256" key="4">
    <source>
        <dbReference type="ARBA" id="ARBA00022692"/>
    </source>
</evidence>
<feature type="transmembrane region" description="Helical" evidence="7">
    <location>
        <begin position="455"/>
        <end position="478"/>
    </location>
</feature>
<keyword evidence="6 7" id="KW-0472">Membrane</keyword>
<feature type="transmembrane region" description="Helical" evidence="7">
    <location>
        <begin position="369"/>
        <end position="394"/>
    </location>
</feature>
<evidence type="ECO:0000256" key="2">
    <source>
        <dbReference type="ARBA" id="ARBA00005236"/>
    </source>
</evidence>
<evidence type="ECO:0000256" key="5">
    <source>
        <dbReference type="ARBA" id="ARBA00022989"/>
    </source>
</evidence>
<organism evidence="9 10">
    <name type="scientific">Pseudonocardia abyssalis</name>
    <dbReference type="NCBI Taxonomy" id="2792008"/>
    <lineage>
        <taxon>Bacteria</taxon>
        <taxon>Bacillati</taxon>
        <taxon>Actinomycetota</taxon>
        <taxon>Actinomycetes</taxon>
        <taxon>Pseudonocardiales</taxon>
        <taxon>Pseudonocardiaceae</taxon>
        <taxon>Pseudonocardia</taxon>
    </lineage>
</organism>
<feature type="transmembrane region" description="Helical" evidence="7">
    <location>
        <begin position="326"/>
        <end position="357"/>
    </location>
</feature>
<evidence type="ECO:0000256" key="6">
    <source>
        <dbReference type="ARBA" id="ARBA00023136"/>
    </source>
</evidence>
<dbReference type="PANTHER" id="PTHR30489:SF0">
    <property type="entry name" value="LIPOPROTEIN-RELEASING SYSTEM TRANSMEMBRANE PROTEIN LOLE"/>
    <property type="match status" value="1"/>
</dbReference>
<sequence length="886" mass="89473">MIGLWWRGLVTRRATRLVACAAGIAVAVALLASLGAFLTGAQASMTDRAARTVSVDWQVEVAPGADPAAVLDAVRADPGTAEALPVGYGRADGLTATTGTTTQTTGGAVVLGLPDLYRTAFPGELRTLAGADRGVLIAQQTAANLGVAPGDMVTVNLLGGPATTVRIDGVVELPAADSLFQKVGAPPGSQPTAPPDNALLLPQNQWQDLFAPLAGSRPDLVSTQVHALRSHALPADPASAYVSETGAARNLEAGAAGSALVGDNLGAALGAARSDAAYAQVLFLFLGVPGAVLAGLLTAAVTGAGAPRRRREQALLRTRGASARQVLALAVVEAATVGVAGAVAGLGIAALVGQLAFGSAAFGATPAAAALWVGAAAAFGLAVAAATVAFPAWRDQRGATVAAGRSTAERPRAPWWARYGLDVVLLTASGLVFWATSGTNYALVLAPEGVPTISVSYWAFAGPALLWVGLGLLGWRVADLVLGRGRRLVGTALRPLAGGLSQTVASTLARQRRPLGRSIVLLALALSFAASTATFNATYRQQAEVDALLTNGADVTVTESPGVTVGPDAGRSLAALPGVRGVEPVQHRFGYVGADLQDVYGVNPATITGATALQDAYFQGGTARQLMDTLAARPDSILVSAETVKDFQLQPGDLLNLRIKDGRTGQLTQVPFHYVGVVTEFPTAPKDSFFVANAAYLAQATGTDAVGAFLVDTGGVDTAGVADAIRAQLGPSATVTDIGNARSRIGSSLTSVDLAGLTTVELGFAVVLATASGGLVLALGLAERRRSFAISRALGANPAQLRGFVSGEAAVLAVGGLAIGAVGGWLLSEMLVTVLTGVFDPPPSTLAVPWAYLAGIVVLTVAALAAAAAAAARLAARPALDMVRRL</sequence>
<dbReference type="EMBL" id="JADQDK010000001">
    <property type="protein sequence ID" value="MBW0133186.1"/>
    <property type="molecule type" value="Genomic_DNA"/>
</dbReference>
<keyword evidence="10" id="KW-1185">Reference proteome</keyword>
<evidence type="ECO:0000313" key="9">
    <source>
        <dbReference type="EMBL" id="MBW0133186.1"/>
    </source>
</evidence>
<evidence type="ECO:0000259" key="8">
    <source>
        <dbReference type="Pfam" id="PF02687"/>
    </source>
</evidence>
<evidence type="ECO:0000256" key="1">
    <source>
        <dbReference type="ARBA" id="ARBA00004651"/>
    </source>
</evidence>
<feature type="transmembrane region" description="Helical" evidence="7">
    <location>
        <begin position="281"/>
        <end position="305"/>
    </location>
</feature>
<gene>
    <name evidence="9" type="ORF">I4I81_02800</name>
</gene>
<keyword evidence="3" id="KW-1003">Cell membrane</keyword>
<accession>A0ABS6ULT4</accession>
<evidence type="ECO:0000256" key="7">
    <source>
        <dbReference type="SAM" id="Phobius"/>
    </source>
</evidence>
<feature type="transmembrane region" description="Helical" evidence="7">
    <location>
        <begin position="519"/>
        <end position="539"/>
    </location>
</feature>
<keyword evidence="4 7" id="KW-0812">Transmembrane</keyword>
<keyword evidence="5 7" id="KW-1133">Transmembrane helix</keyword>
<comment type="caution">
    <text evidence="9">The sequence shown here is derived from an EMBL/GenBank/DDBJ whole genome shotgun (WGS) entry which is preliminary data.</text>
</comment>
<proteinExistence type="inferred from homology"/>
<feature type="transmembrane region" description="Helical" evidence="7">
    <location>
        <begin position="415"/>
        <end position="435"/>
    </location>
</feature>
<reference evidence="9 10" key="1">
    <citation type="submission" date="2020-11" db="EMBL/GenBank/DDBJ databases">
        <title>Pseudonocardia abyssalis sp. nov. and Pseudonocardia oceani sp. nov., description and phylogenomic analysis of two novel actinomycetes isolated from the deep Southern Ocean.</title>
        <authorList>
            <person name="Parra J."/>
        </authorList>
    </citation>
    <scope>NUCLEOTIDE SEQUENCE [LARGE SCALE GENOMIC DNA]</scope>
    <source>
        <strain evidence="9 10">KRD-168</strain>
    </source>
</reference>
<feature type="transmembrane region" description="Helical" evidence="7">
    <location>
        <begin position="762"/>
        <end position="782"/>
    </location>
</feature>
<feature type="domain" description="ABC3 transporter permease C-terminal" evidence="8">
    <location>
        <begin position="763"/>
        <end position="876"/>
    </location>
</feature>
<comment type="similarity">
    <text evidence="2">Belongs to the ABC-4 integral membrane protein family. LolC/E subfamily.</text>
</comment>
<evidence type="ECO:0000313" key="10">
    <source>
        <dbReference type="Proteomes" id="UP000694287"/>
    </source>
</evidence>
<comment type="subcellular location">
    <subcellularLocation>
        <location evidence="1">Cell membrane</location>
        <topology evidence="1">Multi-pass membrane protein</topology>
    </subcellularLocation>
</comment>
<protein>
    <submittedName>
        <fullName evidence="9">FtsX-like permease family protein</fullName>
    </submittedName>
</protein>
<dbReference type="Proteomes" id="UP000694287">
    <property type="component" value="Unassembled WGS sequence"/>
</dbReference>
<dbReference type="InterPro" id="IPR003838">
    <property type="entry name" value="ABC3_permease_C"/>
</dbReference>
<feature type="transmembrane region" description="Helical" evidence="7">
    <location>
        <begin position="803"/>
        <end position="827"/>
    </location>
</feature>
<evidence type="ECO:0000256" key="3">
    <source>
        <dbReference type="ARBA" id="ARBA00022475"/>
    </source>
</evidence>
<dbReference type="InterPro" id="IPR051447">
    <property type="entry name" value="Lipoprotein-release_system"/>
</dbReference>
<dbReference type="Pfam" id="PF02687">
    <property type="entry name" value="FtsX"/>
    <property type="match status" value="2"/>
</dbReference>
<dbReference type="PANTHER" id="PTHR30489">
    <property type="entry name" value="LIPOPROTEIN-RELEASING SYSTEM TRANSMEMBRANE PROTEIN LOLE"/>
    <property type="match status" value="1"/>
</dbReference>